<proteinExistence type="predicted"/>
<dbReference type="AlphaFoldDB" id="A0A382JJN8"/>
<dbReference type="EMBL" id="UINC01074793">
    <property type="protein sequence ID" value="SVC12340.1"/>
    <property type="molecule type" value="Genomic_DNA"/>
</dbReference>
<reference evidence="1" key="1">
    <citation type="submission" date="2018-05" db="EMBL/GenBank/DDBJ databases">
        <authorList>
            <person name="Lanie J.A."/>
            <person name="Ng W.-L."/>
            <person name="Kazmierczak K.M."/>
            <person name="Andrzejewski T.M."/>
            <person name="Davidsen T.M."/>
            <person name="Wayne K.J."/>
            <person name="Tettelin H."/>
            <person name="Glass J.I."/>
            <person name="Rusch D."/>
            <person name="Podicherti R."/>
            <person name="Tsui H.-C.T."/>
            <person name="Winkler M.E."/>
        </authorList>
    </citation>
    <scope>NUCLEOTIDE SEQUENCE</scope>
</reference>
<feature type="non-terminal residue" evidence="1">
    <location>
        <position position="38"/>
    </location>
</feature>
<protein>
    <submittedName>
        <fullName evidence="1">Uncharacterized protein</fullName>
    </submittedName>
</protein>
<organism evidence="1">
    <name type="scientific">marine metagenome</name>
    <dbReference type="NCBI Taxonomy" id="408172"/>
    <lineage>
        <taxon>unclassified sequences</taxon>
        <taxon>metagenomes</taxon>
        <taxon>ecological metagenomes</taxon>
    </lineage>
</organism>
<gene>
    <name evidence="1" type="ORF">METZ01_LOCUS265194</name>
</gene>
<sequence>MTIYANDTQANESREVIKSKLIEELVTQHGFDEQYITA</sequence>
<name>A0A382JJN8_9ZZZZ</name>
<evidence type="ECO:0000313" key="1">
    <source>
        <dbReference type="EMBL" id="SVC12340.1"/>
    </source>
</evidence>
<accession>A0A382JJN8</accession>